<dbReference type="InterPro" id="IPR001345">
    <property type="entry name" value="PG/BPGM_mutase_AS"/>
</dbReference>
<dbReference type="EMBL" id="CAMKVN010003597">
    <property type="protein sequence ID" value="CAI2185141.1"/>
    <property type="molecule type" value="Genomic_DNA"/>
</dbReference>
<dbReference type="GO" id="GO:0003824">
    <property type="term" value="F:catalytic activity"/>
    <property type="evidence" value="ECO:0007669"/>
    <property type="project" value="InterPro"/>
</dbReference>
<feature type="region of interest" description="Disordered" evidence="1">
    <location>
        <begin position="98"/>
        <end position="118"/>
    </location>
</feature>
<protein>
    <submittedName>
        <fullName evidence="2">3169_t:CDS:1</fullName>
    </submittedName>
</protein>
<dbReference type="CDD" id="cd07067">
    <property type="entry name" value="HP_PGM_like"/>
    <property type="match status" value="1"/>
</dbReference>
<keyword evidence="3" id="KW-1185">Reference proteome</keyword>
<gene>
    <name evidence="2" type="ORF">FWILDA_LOCUS11929</name>
</gene>
<name>A0A9W4WTN7_9GLOM</name>
<dbReference type="InterPro" id="IPR029033">
    <property type="entry name" value="His_PPase_superfam"/>
</dbReference>
<dbReference type="PANTHER" id="PTHR47821">
    <property type="entry name" value="PHOSPHOGLYCERATE MUTASE FAMILY PROTEIN"/>
    <property type="match status" value="1"/>
</dbReference>
<dbReference type="PANTHER" id="PTHR47821:SF2">
    <property type="entry name" value="PHOSPHOGLYCERATE MUTASE FAMILY PROTEIN"/>
    <property type="match status" value="1"/>
</dbReference>
<dbReference type="PROSITE" id="PS00175">
    <property type="entry name" value="PG_MUTASE"/>
    <property type="match status" value="1"/>
</dbReference>
<evidence type="ECO:0000313" key="3">
    <source>
        <dbReference type="Proteomes" id="UP001153678"/>
    </source>
</evidence>
<comment type="caution">
    <text evidence="2">The sequence shown here is derived from an EMBL/GenBank/DDBJ whole genome shotgun (WGS) entry which is preliminary data.</text>
</comment>
<sequence length="279" mass="31509">MNSSPTKLSLEQLNNHYILFRHGQSKANSAKIVVSHPDNGIPSSGVGPPSPASFSSEGNGWGLTQLDIQNGIINNATLSSLQASQNMLNYLYNNFPSEHHQKKRGDDRNNEGFNNPSQNRFSLSKKFHIKIYSSPFLRTVETANILLKELLNNGPIVDVMVHPEVIVHDDLRERDFGIFELRSDHESYSKVWAIDESITTPSNKNEYKEIGVESCEQVRSRMCDVIREIEQQSELLKVVVLVSHGDSLQILQTAFENVEANLHRSLNHIGTAEWKVFWS</sequence>
<dbReference type="Proteomes" id="UP001153678">
    <property type="component" value="Unassembled WGS sequence"/>
</dbReference>
<accession>A0A9W4WTN7</accession>
<evidence type="ECO:0000256" key="1">
    <source>
        <dbReference type="SAM" id="MobiDB-lite"/>
    </source>
</evidence>
<dbReference type="SUPFAM" id="SSF53254">
    <property type="entry name" value="Phosphoglycerate mutase-like"/>
    <property type="match status" value="1"/>
</dbReference>
<dbReference type="InterPro" id="IPR013078">
    <property type="entry name" value="His_Pase_superF_clade-1"/>
</dbReference>
<dbReference type="Pfam" id="PF00300">
    <property type="entry name" value="His_Phos_1"/>
    <property type="match status" value="1"/>
</dbReference>
<evidence type="ECO:0000313" key="2">
    <source>
        <dbReference type="EMBL" id="CAI2185141.1"/>
    </source>
</evidence>
<proteinExistence type="predicted"/>
<dbReference type="Gene3D" id="3.40.50.1240">
    <property type="entry name" value="Phosphoglycerate mutase-like"/>
    <property type="match status" value="1"/>
</dbReference>
<dbReference type="AlphaFoldDB" id="A0A9W4WTN7"/>
<reference evidence="2" key="1">
    <citation type="submission" date="2022-08" db="EMBL/GenBank/DDBJ databases">
        <authorList>
            <person name="Kallberg Y."/>
            <person name="Tangrot J."/>
            <person name="Rosling A."/>
        </authorList>
    </citation>
    <scope>NUCLEOTIDE SEQUENCE</scope>
    <source>
        <strain evidence="2">Wild A</strain>
    </source>
</reference>
<dbReference type="OrthoDB" id="354304at2759"/>
<organism evidence="2 3">
    <name type="scientific">Funneliformis geosporum</name>
    <dbReference type="NCBI Taxonomy" id="1117311"/>
    <lineage>
        <taxon>Eukaryota</taxon>
        <taxon>Fungi</taxon>
        <taxon>Fungi incertae sedis</taxon>
        <taxon>Mucoromycota</taxon>
        <taxon>Glomeromycotina</taxon>
        <taxon>Glomeromycetes</taxon>
        <taxon>Glomerales</taxon>
        <taxon>Glomeraceae</taxon>
        <taxon>Funneliformis</taxon>
    </lineage>
</organism>